<proteinExistence type="inferred from homology"/>
<accession>A0A6A6CTP5</accession>
<evidence type="ECO:0000256" key="3">
    <source>
        <dbReference type="PIRSR" id="PIRSR000097-1"/>
    </source>
</evidence>
<dbReference type="CDD" id="cd19071">
    <property type="entry name" value="AKR_AKR1-5-like"/>
    <property type="match status" value="1"/>
</dbReference>
<organism evidence="7 8">
    <name type="scientific">Zasmidium cellare ATCC 36951</name>
    <dbReference type="NCBI Taxonomy" id="1080233"/>
    <lineage>
        <taxon>Eukaryota</taxon>
        <taxon>Fungi</taxon>
        <taxon>Dikarya</taxon>
        <taxon>Ascomycota</taxon>
        <taxon>Pezizomycotina</taxon>
        <taxon>Dothideomycetes</taxon>
        <taxon>Dothideomycetidae</taxon>
        <taxon>Mycosphaerellales</taxon>
        <taxon>Mycosphaerellaceae</taxon>
        <taxon>Zasmidium</taxon>
    </lineage>
</organism>
<evidence type="ECO:0000256" key="4">
    <source>
        <dbReference type="PIRSR" id="PIRSR000097-2"/>
    </source>
</evidence>
<gene>
    <name evidence="7" type="ORF">M409DRAFT_65226</name>
</gene>
<comment type="similarity">
    <text evidence="1">Belongs to the aldo/keto reductase family.</text>
</comment>
<dbReference type="FunFam" id="3.20.20.100:FF:000015">
    <property type="entry name" value="Oxidoreductase, aldo/keto reductase family"/>
    <property type="match status" value="1"/>
</dbReference>
<keyword evidence="8" id="KW-1185">Reference proteome</keyword>
<dbReference type="Pfam" id="PF00248">
    <property type="entry name" value="Aldo_ket_red"/>
    <property type="match status" value="1"/>
</dbReference>
<dbReference type="InterPro" id="IPR036812">
    <property type="entry name" value="NAD(P)_OxRdtase_dom_sf"/>
</dbReference>
<feature type="domain" description="NADP-dependent oxidoreductase" evidence="6">
    <location>
        <begin position="30"/>
        <end position="266"/>
    </location>
</feature>
<dbReference type="Gene3D" id="3.20.20.100">
    <property type="entry name" value="NADP-dependent oxidoreductase domain"/>
    <property type="match status" value="1"/>
</dbReference>
<evidence type="ECO:0000259" key="6">
    <source>
        <dbReference type="Pfam" id="PF00248"/>
    </source>
</evidence>
<evidence type="ECO:0000256" key="2">
    <source>
        <dbReference type="ARBA" id="ARBA00023002"/>
    </source>
</evidence>
<dbReference type="PRINTS" id="PR00069">
    <property type="entry name" value="ALDKETRDTASE"/>
</dbReference>
<dbReference type="InterPro" id="IPR023210">
    <property type="entry name" value="NADP_OxRdtase_dom"/>
</dbReference>
<feature type="active site" description="Proton donor" evidence="3">
    <location>
        <position position="55"/>
    </location>
</feature>
<dbReference type="PROSITE" id="PS00063">
    <property type="entry name" value="ALDOKETO_REDUCTASE_3"/>
    <property type="match status" value="1"/>
</dbReference>
<protein>
    <recommendedName>
        <fullName evidence="6">NADP-dependent oxidoreductase domain-containing protein</fullName>
    </recommendedName>
</protein>
<evidence type="ECO:0000313" key="7">
    <source>
        <dbReference type="EMBL" id="KAF2168856.1"/>
    </source>
</evidence>
<reference evidence="7" key="1">
    <citation type="journal article" date="2020" name="Stud. Mycol.">
        <title>101 Dothideomycetes genomes: a test case for predicting lifestyles and emergence of pathogens.</title>
        <authorList>
            <person name="Haridas S."/>
            <person name="Albert R."/>
            <person name="Binder M."/>
            <person name="Bloem J."/>
            <person name="Labutti K."/>
            <person name="Salamov A."/>
            <person name="Andreopoulos B."/>
            <person name="Baker S."/>
            <person name="Barry K."/>
            <person name="Bills G."/>
            <person name="Bluhm B."/>
            <person name="Cannon C."/>
            <person name="Castanera R."/>
            <person name="Culley D."/>
            <person name="Daum C."/>
            <person name="Ezra D."/>
            <person name="Gonzalez J."/>
            <person name="Henrissat B."/>
            <person name="Kuo A."/>
            <person name="Liang C."/>
            <person name="Lipzen A."/>
            <person name="Lutzoni F."/>
            <person name="Magnuson J."/>
            <person name="Mondo S."/>
            <person name="Nolan M."/>
            <person name="Ohm R."/>
            <person name="Pangilinan J."/>
            <person name="Park H.-J."/>
            <person name="Ramirez L."/>
            <person name="Alfaro M."/>
            <person name="Sun H."/>
            <person name="Tritt A."/>
            <person name="Yoshinaga Y."/>
            <person name="Zwiers L.-H."/>
            <person name="Turgeon B."/>
            <person name="Goodwin S."/>
            <person name="Spatafora J."/>
            <person name="Crous P."/>
            <person name="Grigoriev I."/>
        </authorList>
    </citation>
    <scope>NUCLEOTIDE SEQUENCE</scope>
    <source>
        <strain evidence="7">ATCC 36951</strain>
    </source>
</reference>
<dbReference type="AlphaFoldDB" id="A0A6A6CTP5"/>
<name>A0A6A6CTP5_ZASCE</name>
<dbReference type="SUPFAM" id="SSF51430">
    <property type="entry name" value="NAD(P)-linked oxidoreductase"/>
    <property type="match status" value="1"/>
</dbReference>
<dbReference type="PIRSF" id="PIRSF000097">
    <property type="entry name" value="AKR"/>
    <property type="match status" value="1"/>
</dbReference>
<sequence>MTKDLTITSKFALKSGHELPILGFGVWDSPKHLTVQSCQEALKDGYRHIDTAQVYGNEEEVGEAVRKSRLSRRDVFITSKAVKPADDEESTYQKCLDSVKNIDGENGYLDLFLIHNVTSGAKGVKLLWQAMERLHEEGRFKSIGVSNMGIGMIEGMKSYAKVWPPHVNQLELHPWCQQRDIVEYCHKNGVAVEAYCPLVRNQKANDPTLKAISEKHGKSTAQVLLRYCLEKAWSPLPKSDNPERIKQNGSIYDFALDHDDIMKLDAQDQGASGALVVAVDNEKKT</sequence>
<dbReference type="OrthoDB" id="416253at2759"/>
<evidence type="ECO:0000313" key="8">
    <source>
        <dbReference type="Proteomes" id="UP000799537"/>
    </source>
</evidence>
<dbReference type="PANTHER" id="PTHR43827">
    <property type="entry name" value="2,5-DIKETO-D-GLUCONIC ACID REDUCTASE"/>
    <property type="match status" value="1"/>
</dbReference>
<dbReference type="EMBL" id="ML993589">
    <property type="protein sequence ID" value="KAF2168856.1"/>
    <property type="molecule type" value="Genomic_DNA"/>
</dbReference>
<dbReference type="GeneID" id="54569688"/>
<evidence type="ECO:0000256" key="1">
    <source>
        <dbReference type="ARBA" id="ARBA00007905"/>
    </source>
</evidence>
<dbReference type="GO" id="GO:0016491">
    <property type="term" value="F:oxidoreductase activity"/>
    <property type="evidence" value="ECO:0007669"/>
    <property type="project" value="UniProtKB-KW"/>
</dbReference>
<feature type="site" description="Lowers pKa of active site Tyr" evidence="5">
    <location>
        <position position="80"/>
    </location>
</feature>
<dbReference type="InterPro" id="IPR020471">
    <property type="entry name" value="AKR"/>
</dbReference>
<dbReference type="PANTHER" id="PTHR43827:SF13">
    <property type="entry name" value="ALDO_KETO REDUCTASE FAMILY PROTEIN"/>
    <property type="match status" value="1"/>
</dbReference>
<dbReference type="RefSeq" id="XP_033669745.1">
    <property type="nucleotide sequence ID" value="XM_033816416.1"/>
</dbReference>
<dbReference type="Proteomes" id="UP000799537">
    <property type="component" value="Unassembled WGS sequence"/>
</dbReference>
<feature type="binding site" evidence="4">
    <location>
        <position position="115"/>
    </location>
    <ligand>
        <name>substrate</name>
    </ligand>
</feature>
<evidence type="ECO:0000256" key="5">
    <source>
        <dbReference type="PIRSR" id="PIRSR000097-3"/>
    </source>
</evidence>
<dbReference type="InterPro" id="IPR018170">
    <property type="entry name" value="Aldo/ket_reductase_CS"/>
</dbReference>
<dbReference type="PROSITE" id="PS00798">
    <property type="entry name" value="ALDOKETO_REDUCTASE_1"/>
    <property type="match status" value="1"/>
</dbReference>
<keyword evidence="2" id="KW-0560">Oxidoreductase</keyword>